<keyword evidence="2" id="KW-1185">Reference proteome</keyword>
<proteinExistence type="predicted"/>
<gene>
    <name evidence="1" type="ORF">ACFS5J_12395</name>
</gene>
<evidence type="ECO:0000313" key="2">
    <source>
        <dbReference type="Proteomes" id="UP001597534"/>
    </source>
</evidence>
<organism evidence="1 2">
    <name type="scientific">Flavobacterium chuncheonense</name>
    <dbReference type="NCBI Taxonomy" id="2026653"/>
    <lineage>
        <taxon>Bacteria</taxon>
        <taxon>Pseudomonadati</taxon>
        <taxon>Bacteroidota</taxon>
        <taxon>Flavobacteriia</taxon>
        <taxon>Flavobacteriales</taxon>
        <taxon>Flavobacteriaceae</taxon>
        <taxon>Flavobacterium</taxon>
    </lineage>
</organism>
<evidence type="ECO:0000313" key="1">
    <source>
        <dbReference type="EMBL" id="MFD2892811.1"/>
    </source>
</evidence>
<accession>A0ABW5YP09</accession>
<comment type="caution">
    <text evidence="1">The sequence shown here is derived from an EMBL/GenBank/DDBJ whole genome shotgun (WGS) entry which is preliminary data.</text>
</comment>
<dbReference type="Proteomes" id="UP001597534">
    <property type="component" value="Unassembled WGS sequence"/>
</dbReference>
<reference evidence="2" key="1">
    <citation type="journal article" date="2019" name="Int. J. Syst. Evol. Microbiol.">
        <title>The Global Catalogue of Microorganisms (GCM) 10K type strain sequencing project: providing services to taxonomists for standard genome sequencing and annotation.</title>
        <authorList>
            <consortium name="The Broad Institute Genomics Platform"/>
            <consortium name="The Broad Institute Genome Sequencing Center for Infectious Disease"/>
            <person name="Wu L."/>
            <person name="Ma J."/>
        </authorList>
    </citation>
    <scope>NUCLEOTIDE SEQUENCE [LARGE SCALE GENOMIC DNA]</scope>
    <source>
        <strain evidence="2">KCTC 22671</strain>
    </source>
</reference>
<name>A0ABW5YP09_9FLAO</name>
<protein>
    <recommendedName>
        <fullName evidence="3">16S rRNA processing protein RimM</fullName>
    </recommendedName>
</protein>
<evidence type="ECO:0008006" key="3">
    <source>
        <dbReference type="Google" id="ProtNLM"/>
    </source>
</evidence>
<sequence length="170" mass="19495">MKLENTSKQRLIIDIDTAPNSDNVYSGMCLVANSDIVMLLNFDEENCEFDGFTIVKNNDVEKYRIWEKDDYLVLKNDNSQSLISNINLENFLDLETSLKSLTSEFVAIFTYGDENDFFVGKILSVNSNSVELHLVDENSKWCEIEVVKLSDISYLGFDTSYENEIKKNVV</sequence>
<dbReference type="RefSeq" id="WP_379812534.1">
    <property type="nucleotide sequence ID" value="NZ_JBHUPC010000019.1"/>
</dbReference>
<dbReference type="EMBL" id="JBHUPC010000019">
    <property type="protein sequence ID" value="MFD2892811.1"/>
    <property type="molecule type" value="Genomic_DNA"/>
</dbReference>